<dbReference type="EMBL" id="CAMXCT030000689">
    <property type="protein sequence ID" value="CAL4769477.1"/>
    <property type="molecule type" value="Genomic_DNA"/>
</dbReference>
<evidence type="ECO:0000313" key="4">
    <source>
        <dbReference type="Proteomes" id="UP001152797"/>
    </source>
</evidence>
<protein>
    <submittedName>
        <fullName evidence="3">Rhamnan synthesis F</fullName>
    </submittedName>
</protein>
<keyword evidence="4" id="KW-1185">Reference proteome</keyword>
<dbReference type="EMBL" id="CAMXCT010000689">
    <property type="protein sequence ID" value="CAI3982165.1"/>
    <property type="molecule type" value="Genomic_DNA"/>
</dbReference>
<dbReference type="AlphaFoldDB" id="A0A9P1C0X4"/>
<reference evidence="1" key="1">
    <citation type="submission" date="2022-10" db="EMBL/GenBank/DDBJ databases">
        <authorList>
            <person name="Chen Y."/>
            <person name="Dougan E. K."/>
            <person name="Chan C."/>
            <person name="Rhodes N."/>
            <person name="Thang M."/>
        </authorList>
    </citation>
    <scope>NUCLEOTIDE SEQUENCE</scope>
</reference>
<dbReference type="Pfam" id="PF05045">
    <property type="entry name" value="RgpF"/>
    <property type="match status" value="1"/>
</dbReference>
<gene>
    <name evidence="1" type="ORF">C1SCF055_LOCUS9893</name>
</gene>
<reference evidence="2" key="2">
    <citation type="submission" date="2024-04" db="EMBL/GenBank/DDBJ databases">
        <authorList>
            <person name="Chen Y."/>
            <person name="Shah S."/>
            <person name="Dougan E. K."/>
            <person name="Thang M."/>
            <person name="Chan C."/>
        </authorList>
    </citation>
    <scope>NUCLEOTIDE SEQUENCE [LARGE SCALE GENOMIC DNA]</scope>
</reference>
<evidence type="ECO:0000313" key="3">
    <source>
        <dbReference type="EMBL" id="CAL4769477.1"/>
    </source>
</evidence>
<dbReference type="Proteomes" id="UP001152797">
    <property type="component" value="Unassembled WGS sequence"/>
</dbReference>
<evidence type="ECO:0000313" key="2">
    <source>
        <dbReference type="EMBL" id="CAL1135540.1"/>
    </source>
</evidence>
<dbReference type="InterPro" id="IPR007739">
    <property type="entry name" value="RgpF"/>
</dbReference>
<dbReference type="OrthoDB" id="10656224at2759"/>
<comment type="caution">
    <text evidence="1">The sequence shown here is derived from an EMBL/GenBank/DDBJ whole genome shotgun (WGS) entry which is preliminary data.</text>
</comment>
<dbReference type="EMBL" id="CAMXCT020000689">
    <property type="protein sequence ID" value="CAL1135540.1"/>
    <property type="molecule type" value="Genomic_DNA"/>
</dbReference>
<accession>A0A9P1C0X4</accession>
<evidence type="ECO:0000313" key="1">
    <source>
        <dbReference type="EMBL" id="CAI3982165.1"/>
    </source>
</evidence>
<organism evidence="1">
    <name type="scientific">Cladocopium goreaui</name>
    <dbReference type="NCBI Taxonomy" id="2562237"/>
    <lineage>
        <taxon>Eukaryota</taxon>
        <taxon>Sar</taxon>
        <taxon>Alveolata</taxon>
        <taxon>Dinophyceae</taxon>
        <taxon>Suessiales</taxon>
        <taxon>Symbiodiniaceae</taxon>
        <taxon>Cladocopium</taxon>
    </lineage>
</organism>
<proteinExistence type="predicted"/>
<sequence length="607" mass="66835">MEPSSESSELLRNVALALQGLGFQVRVLGPTDGPLQELRKVGLEAQVCQGLQNLALGKEQLRGDDSLQSLISLKCHVDRTQMFMVFGDVWAWAIANHRKDDAGKLLWFLFPLDRCKGLQPDAVTQRALALADHVVFLTAEERSAWQQPSSSKFHLFRPFLDVDRLHGDNVSGKFTVTLETCCDVLPDYGQIQSALSERFGVNWLLVVLATCGISLGKFPRQHVLLINDKDLFYQHMRGANLYVSLVPSGPSLSIAYASSLGIPSLATSHDQLLRNGGDGYLLPPQMLPQFLAKITTSELRNVGFSARESSHLRFSLAAGQTRLGFLMDSLEEKTPRGTRIALFLQMHNASLWWSLSSCIENVLLAAAPGRSVDLFVITTSQANAATLRSLAEGLRKFAALRYVVVALGANKGADIGLFLQQLLLNVDLQLEVDLVFKLHSKRKELWRSLLVDSLCGSVEEVKRNVEAMERSPNIGIIGPSKLTWGPDSQSFIELKLKKKGFNEVALRGMNTTWAVLDTGSKFPSRKYWIICAGSFFWLRASFISSWRSTILPAIPRLLALSGNYSTGCDKANVTSCLLAVGLERVLPTLIKASGGRVVEAATLRSPK</sequence>
<name>A0A9P1C0X4_9DINO</name>